<accession>A0AAE1CKI4</accession>
<comment type="caution">
    <text evidence="1">The sequence shown here is derived from an EMBL/GenBank/DDBJ whole genome shotgun (WGS) entry which is preliminary data.</text>
</comment>
<dbReference type="Pfam" id="PF14774">
    <property type="entry name" value="FAM177"/>
    <property type="match status" value="1"/>
</dbReference>
<dbReference type="AlphaFoldDB" id="A0AAE1CKI4"/>
<gene>
    <name evidence="1" type="ORF">RRG08_042755</name>
</gene>
<dbReference type="Proteomes" id="UP001283361">
    <property type="component" value="Unassembled WGS sequence"/>
</dbReference>
<dbReference type="EMBL" id="JAWDGP010007852">
    <property type="protein sequence ID" value="KAK3702771.1"/>
    <property type="molecule type" value="Genomic_DNA"/>
</dbReference>
<protein>
    <recommendedName>
        <fullName evidence="3">Protein FAM177A1</fullName>
    </recommendedName>
</protein>
<sequence length="165" mass="18316">MANTEVSPAVGAQVNTTSFDMDLSSANKTKVPKRVLHFSDGILEEYSSDDSDDSEDITVKVNPSSLNWGPWCFYYISGAARLTLSVADYCGERLAWFLGITTPKYQYAINEHKRIQKEIEMETVREQQLKEDSEGISSIDVQIVGGRDAKGFQEVSNGSDSAVKY</sequence>
<keyword evidence="2" id="KW-1185">Reference proteome</keyword>
<dbReference type="PANTHER" id="PTHR31206:SF1">
    <property type="entry name" value="LP10445P"/>
    <property type="match status" value="1"/>
</dbReference>
<evidence type="ECO:0000313" key="2">
    <source>
        <dbReference type="Proteomes" id="UP001283361"/>
    </source>
</evidence>
<evidence type="ECO:0000313" key="1">
    <source>
        <dbReference type="EMBL" id="KAK3702771.1"/>
    </source>
</evidence>
<organism evidence="1 2">
    <name type="scientific">Elysia crispata</name>
    <name type="common">lettuce slug</name>
    <dbReference type="NCBI Taxonomy" id="231223"/>
    <lineage>
        <taxon>Eukaryota</taxon>
        <taxon>Metazoa</taxon>
        <taxon>Spiralia</taxon>
        <taxon>Lophotrochozoa</taxon>
        <taxon>Mollusca</taxon>
        <taxon>Gastropoda</taxon>
        <taxon>Heterobranchia</taxon>
        <taxon>Euthyneura</taxon>
        <taxon>Panpulmonata</taxon>
        <taxon>Sacoglossa</taxon>
        <taxon>Placobranchoidea</taxon>
        <taxon>Plakobranchidae</taxon>
        <taxon>Elysia</taxon>
    </lineage>
</organism>
<name>A0AAE1CKI4_9GAST</name>
<evidence type="ECO:0008006" key="3">
    <source>
        <dbReference type="Google" id="ProtNLM"/>
    </source>
</evidence>
<reference evidence="1" key="1">
    <citation type="journal article" date="2023" name="G3 (Bethesda)">
        <title>A reference genome for the long-term kleptoplast-retaining sea slug Elysia crispata morphotype clarki.</title>
        <authorList>
            <person name="Eastman K.E."/>
            <person name="Pendleton A.L."/>
            <person name="Shaikh M.A."/>
            <person name="Suttiyut T."/>
            <person name="Ogas R."/>
            <person name="Tomko P."/>
            <person name="Gavelis G."/>
            <person name="Widhalm J.R."/>
            <person name="Wisecaver J.H."/>
        </authorList>
    </citation>
    <scope>NUCLEOTIDE SEQUENCE</scope>
    <source>
        <strain evidence="1">ECLA1</strain>
    </source>
</reference>
<dbReference type="InterPro" id="IPR028260">
    <property type="entry name" value="FAM177"/>
</dbReference>
<proteinExistence type="predicted"/>
<dbReference type="PANTHER" id="PTHR31206">
    <property type="entry name" value="LP10445P"/>
    <property type="match status" value="1"/>
</dbReference>